<protein>
    <submittedName>
        <fullName evidence="1">Uncharacterized protein</fullName>
    </submittedName>
</protein>
<evidence type="ECO:0000313" key="2">
    <source>
        <dbReference type="Proteomes" id="UP000248646"/>
    </source>
</evidence>
<dbReference type="AlphaFoldDB" id="A0A2W7N5B8"/>
<dbReference type="Proteomes" id="UP000248646">
    <property type="component" value="Unassembled WGS sequence"/>
</dbReference>
<name>A0A2W7N5B8_9BACI</name>
<proteinExistence type="predicted"/>
<sequence length="47" mass="5429">MFLTEGQISNKALSLTGFIKSNNIIMDIYLIRDMQIQDISNYFLTTL</sequence>
<comment type="caution">
    <text evidence="1">The sequence shown here is derived from an EMBL/GenBank/DDBJ whole genome shotgun (WGS) entry which is preliminary data.</text>
</comment>
<keyword evidence="2" id="KW-1185">Reference proteome</keyword>
<evidence type="ECO:0000313" key="1">
    <source>
        <dbReference type="EMBL" id="PZX04632.1"/>
    </source>
</evidence>
<gene>
    <name evidence="1" type="ORF">C7437_104144</name>
</gene>
<organism evidence="1 2">
    <name type="scientific">Psychrobacillus insolitus</name>
    <dbReference type="NCBI Taxonomy" id="1461"/>
    <lineage>
        <taxon>Bacteria</taxon>
        <taxon>Bacillati</taxon>
        <taxon>Bacillota</taxon>
        <taxon>Bacilli</taxon>
        <taxon>Bacillales</taxon>
        <taxon>Bacillaceae</taxon>
        <taxon>Psychrobacillus</taxon>
    </lineage>
</organism>
<accession>A0A2W7N5B8</accession>
<reference evidence="1 2" key="1">
    <citation type="submission" date="2018-06" db="EMBL/GenBank/DDBJ databases">
        <title>Genomic Encyclopedia of Type Strains, Phase IV (KMG-IV): sequencing the most valuable type-strain genomes for metagenomic binning, comparative biology and taxonomic classification.</title>
        <authorList>
            <person name="Goeker M."/>
        </authorList>
    </citation>
    <scope>NUCLEOTIDE SEQUENCE [LARGE SCALE GENOMIC DNA]</scope>
    <source>
        <strain evidence="1 2">DSM 5</strain>
    </source>
</reference>
<dbReference type="EMBL" id="QKZI01000004">
    <property type="protein sequence ID" value="PZX04632.1"/>
    <property type="molecule type" value="Genomic_DNA"/>
</dbReference>